<feature type="transmembrane region" description="Helical" evidence="1">
    <location>
        <begin position="430"/>
        <end position="457"/>
    </location>
</feature>
<feature type="transmembrane region" description="Helical" evidence="1">
    <location>
        <begin position="210"/>
        <end position="232"/>
    </location>
</feature>
<dbReference type="Pfam" id="PF03413">
    <property type="entry name" value="PepSY"/>
    <property type="match status" value="2"/>
</dbReference>
<evidence type="ECO:0000313" key="3">
    <source>
        <dbReference type="EMBL" id="WNF32912.1"/>
    </source>
</evidence>
<proteinExistence type="predicted"/>
<sequence>MEFERIDAVAKDSKAFTDKQTKASLYKTVWRWHFYAGIFFAPLIIFLSITGGIYLFKPQIENYMYHDLYYVQQGQQKISSTEQIHEVKKNYPHAKITGFTPSFAPDRSSEVEIMVNGESISVFVNPYNGDIIGKLNENARFMAWVKDLHNGELWGGTIGNWLVELSACWFIILIITGVYLWWPRNRKSLFGTLIPRINLSKRNRTFWRDMHAVTAIWLSLFIVVQLFSGLMWSGVWGSMAHRIVDPISGNPEGDQPWEKYAFPKSTIPTKEIADVPWAAENLPVPESSPNGVKTISVDKVMQIAEKNNVQPGYRIAFPDGETGVYTIFLDPADVYPNRPLPWAQQTLHIDQYSGKVLAKFAWSDYGALGKLISLGIAFHQGEFGFISQLFMLALTIGIIMIVVSSVIMWWKRKPKGKLGAPALPENFKMLKGVAVIVIVLGLFFPLVGASLLIVWVLDYFVIKRIPIAKQWIG</sequence>
<dbReference type="GeneID" id="301127708"/>
<feature type="transmembrane region" description="Helical" evidence="1">
    <location>
        <begin position="161"/>
        <end position="182"/>
    </location>
</feature>
<keyword evidence="1" id="KW-0472">Membrane</keyword>
<protein>
    <submittedName>
        <fullName evidence="3">PepSY domain-containing protein</fullName>
    </submittedName>
</protein>
<dbReference type="PANTHER" id="PTHR34219">
    <property type="entry name" value="IRON-REGULATED INNER MEMBRANE PROTEIN-RELATED"/>
    <property type="match status" value="1"/>
</dbReference>
<dbReference type="Proteomes" id="UP001303701">
    <property type="component" value="Chromosome"/>
</dbReference>
<keyword evidence="4" id="KW-1185">Reference proteome</keyword>
<evidence type="ECO:0000313" key="4">
    <source>
        <dbReference type="Proteomes" id="UP001303701"/>
    </source>
</evidence>
<dbReference type="EMBL" id="CP134501">
    <property type="protein sequence ID" value="WNF32912.1"/>
    <property type="molecule type" value="Genomic_DNA"/>
</dbReference>
<feature type="domain" description="PepSY" evidence="2">
    <location>
        <begin position="295"/>
        <end position="358"/>
    </location>
</feature>
<keyword evidence="1" id="KW-1133">Transmembrane helix</keyword>
<reference evidence="3 4" key="1">
    <citation type="submission" date="2023-09" db="EMBL/GenBank/DDBJ databases">
        <title>Different Types of Thermotolerant Ring-Cleaving Dioxygenases derived from Aeribacillus composti HB-1 applied for multiple aromatic hydrocarbons removal.</title>
        <authorList>
            <person name="Cao L."/>
            <person name="Li M."/>
            <person name="Ma T."/>
        </authorList>
    </citation>
    <scope>NUCLEOTIDE SEQUENCE [LARGE SCALE GENOMIC DNA]</scope>
    <source>
        <strain evidence="3 4">HB-1</strain>
    </source>
</reference>
<feature type="transmembrane region" description="Helical" evidence="1">
    <location>
        <begin position="389"/>
        <end position="410"/>
    </location>
</feature>
<gene>
    <name evidence="3" type="ORF">RI196_17065</name>
</gene>
<dbReference type="InterPro" id="IPR025711">
    <property type="entry name" value="PepSY"/>
</dbReference>
<feature type="domain" description="PepSY" evidence="2">
    <location>
        <begin position="77"/>
        <end position="134"/>
    </location>
</feature>
<evidence type="ECO:0000259" key="2">
    <source>
        <dbReference type="Pfam" id="PF03413"/>
    </source>
</evidence>
<feature type="transmembrane region" description="Helical" evidence="1">
    <location>
        <begin position="32"/>
        <end position="56"/>
    </location>
</feature>
<organism evidence="3 4">
    <name type="scientific">Aeribacillus composti</name>
    <dbReference type="NCBI Taxonomy" id="1868734"/>
    <lineage>
        <taxon>Bacteria</taxon>
        <taxon>Bacillati</taxon>
        <taxon>Bacillota</taxon>
        <taxon>Bacilli</taxon>
        <taxon>Bacillales</taxon>
        <taxon>Bacillaceae</taxon>
        <taxon>Aeribacillus</taxon>
    </lineage>
</organism>
<dbReference type="PANTHER" id="PTHR34219:SF1">
    <property type="entry name" value="PEPSY DOMAIN-CONTAINING PROTEIN"/>
    <property type="match status" value="1"/>
</dbReference>
<dbReference type="RefSeq" id="WP_311066600.1">
    <property type="nucleotide sequence ID" value="NZ_CP134501.1"/>
</dbReference>
<evidence type="ECO:0000256" key="1">
    <source>
        <dbReference type="SAM" id="Phobius"/>
    </source>
</evidence>
<dbReference type="InterPro" id="IPR005625">
    <property type="entry name" value="PepSY-ass_TM"/>
</dbReference>
<dbReference type="Pfam" id="PF03929">
    <property type="entry name" value="PepSY_TM"/>
    <property type="match status" value="1"/>
</dbReference>
<accession>A0ABY9WFR4</accession>
<keyword evidence="1" id="KW-0812">Transmembrane</keyword>
<name>A0ABY9WFR4_9BACI</name>